<evidence type="ECO:0000313" key="4">
    <source>
        <dbReference type="EMBL" id="GAA4305512.1"/>
    </source>
</evidence>
<accession>A0ABP8FJW1</accession>
<proteinExistence type="inferred from homology"/>
<dbReference type="InterPro" id="IPR039426">
    <property type="entry name" value="TonB-dep_rcpt-like"/>
</dbReference>
<dbReference type="PROSITE" id="PS52016">
    <property type="entry name" value="TONB_DEPENDENT_REC_3"/>
    <property type="match status" value="1"/>
</dbReference>
<keyword evidence="1" id="KW-0998">Cell outer membrane</keyword>
<dbReference type="InterPro" id="IPR012910">
    <property type="entry name" value="Plug_dom"/>
</dbReference>
<dbReference type="Gene3D" id="2.170.130.10">
    <property type="entry name" value="TonB-dependent receptor, plug domain"/>
    <property type="match status" value="1"/>
</dbReference>
<feature type="domain" description="TonB-dependent receptor plug" evidence="3">
    <location>
        <begin position="64"/>
        <end position="159"/>
    </location>
</feature>
<name>A0ABP8FJW1_9BACT</name>
<dbReference type="NCBIfam" id="TIGR04056">
    <property type="entry name" value="OMP_RagA_SusC"/>
    <property type="match status" value="1"/>
</dbReference>
<dbReference type="Proteomes" id="UP001501207">
    <property type="component" value="Unassembled WGS sequence"/>
</dbReference>
<dbReference type="InterPro" id="IPR037066">
    <property type="entry name" value="Plug_dom_sf"/>
</dbReference>
<dbReference type="Pfam" id="PF07715">
    <property type="entry name" value="Plug"/>
    <property type="match status" value="1"/>
</dbReference>
<organism evidence="4 5">
    <name type="scientific">Compostibacter hankyongensis</name>
    <dbReference type="NCBI Taxonomy" id="1007089"/>
    <lineage>
        <taxon>Bacteria</taxon>
        <taxon>Pseudomonadati</taxon>
        <taxon>Bacteroidota</taxon>
        <taxon>Chitinophagia</taxon>
        <taxon>Chitinophagales</taxon>
        <taxon>Chitinophagaceae</taxon>
        <taxon>Compostibacter</taxon>
    </lineage>
</organism>
<evidence type="ECO:0000256" key="1">
    <source>
        <dbReference type="PROSITE-ProRule" id="PRU01360"/>
    </source>
</evidence>
<keyword evidence="2" id="KW-0732">Signal</keyword>
<evidence type="ECO:0000259" key="3">
    <source>
        <dbReference type="Pfam" id="PF07715"/>
    </source>
</evidence>
<gene>
    <name evidence="4" type="ORF">GCM10023143_10810</name>
</gene>
<keyword evidence="5" id="KW-1185">Reference proteome</keyword>
<keyword evidence="1" id="KW-0813">Transport</keyword>
<sequence length="931" mass="102834">MRQLLCAAALSALMQPAAAQVAHRDTVSYNTDTLPAAGAYRLPNYAPVYPALYRQDAESKTVEAIGFLKGESLGSAPATFISTGLTGRIAGLYLQQSSGEPGNDGASGTLRGRSPLVLVDGIPRTLPPWSINPEEIASVTVLKDALSTAMLGMRSMNGAILITTRKGEQQRGLHLDFTAQTGISTPVKFPEPLSAYSYANLYNEALVNDGRPPVYTQADLDAYKNHTDPLGHPDINWYDKILKEQTPFSRYTLNAEGANKAMRYFVSLDYLNQKGLFRESDINTYSTNSGYQRYIFRSNVDVNLSRRLSMSLNVFGRIRDQNAPGAGTQSIFDALLATPANAYPIQNPDGSLGGNINYSNNLYGQSIMSGYTQDVFSDGYADLVLKRNMDDVLKGWWVKGTLSYVLTLYQNIDRSKAFETFQMHIDPATGDTTYQRFGTKAEQNNTSTVTRREHQIYAEAATGYTHSRNGNTLDAMLLYSLDHNTINTTASQLPESFETLAGNVQYSIRDKYIVQVSASYGGNNYYPKGNRFGFFPAAGIGWNIDKENFFNKDGFINTLKLRATYGLTGNAVAGYYDYIDHYVGAGGYYFGASAASQSGITENQPRDITTWEKGEKLDVGMDMRFAENRGAFSVDYYRNRLTDLVISRGKSSAALGYGNSIVRNLGKDLYSGLELSAGWSDKINDFQYYISGNFSLSDSKVLFNDEPAYPYSWMERTGRAVNGIYGYVADGFVTQAEEGPVVEGYRGVPGDLRYRDLNGDGIINQYDQQAIGNEKPLLFYGADLGFSWKHFSLSLLIQGAAHRDIVLTGPGEWAFQNDGKGQAWQHNLDRWTPATASTAAYPRVSVGTNVNNDIVSSFWVRTGSYVRLKNAELAYSFDDIRLGKIKVSRLRIFLNGLNLLTISPFKQSDPETLPGSYPLQRIVNGGITVKF</sequence>
<comment type="subcellular location">
    <subcellularLocation>
        <location evidence="1">Cell outer membrane</location>
        <topology evidence="1">Multi-pass membrane protein</topology>
    </subcellularLocation>
</comment>
<comment type="caution">
    <text evidence="4">The sequence shown here is derived from an EMBL/GenBank/DDBJ whole genome shotgun (WGS) entry which is preliminary data.</text>
</comment>
<protein>
    <submittedName>
        <fullName evidence="4">SusC/RagA family TonB-linked outer membrane protein</fullName>
    </submittedName>
</protein>
<keyword evidence="1" id="KW-0812">Transmembrane</keyword>
<feature type="chain" id="PRO_5045985335" evidence="2">
    <location>
        <begin position="20"/>
        <end position="931"/>
    </location>
</feature>
<keyword evidence="1" id="KW-0472">Membrane</keyword>
<dbReference type="SUPFAM" id="SSF56935">
    <property type="entry name" value="Porins"/>
    <property type="match status" value="1"/>
</dbReference>
<evidence type="ECO:0000256" key="2">
    <source>
        <dbReference type="SAM" id="SignalP"/>
    </source>
</evidence>
<reference evidence="5" key="1">
    <citation type="journal article" date="2019" name="Int. J. Syst. Evol. Microbiol.">
        <title>The Global Catalogue of Microorganisms (GCM) 10K type strain sequencing project: providing services to taxonomists for standard genome sequencing and annotation.</title>
        <authorList>
            <consortium name="The Broad Institute Genomics Platform"/>
            <consortium name="The Broad Institute Genome Sequencing Center for Infectious Disease"/>
            <person name="Wu L."/>
            <person name="Ma J."/>
        </authorList>
    </citation>
    <scope>NUCLEOTIDE SEQUENCE [LARGE SCALE GENOMIC DNA]</scope>
    <source>
        <strain evidence="5">JCM 17664</strain>
    </source>
</reference>
<keyword evidence="1" id="KW-1134">Transmembrane beta strand</keyword>
<dbReference type="EMBL" id="BAABFN010000002">
    <property type="protein sequence ID" value="GAA4305512.1"/>
    <property type="molecule type" value="Genomic_DNA"/>
</dbReference>
<feature type="signal peptide" evidence="2">
    <location>
        <begin position="1"/>
        <end position="19"/>
    </location>
</feature>
<evidence type="ECO:0000313" key="5">
    <source>
        <dbReference type="Proteomes" id="UP001501207"/>
    </source>
</evidence>
<dbReference type="InterPro" id="IPR023996">
    <property type="entry name" value="TonB-dep_OMP_SusC/RagA"/>
</dbReference>
<comment type="similarity">
    <text evidence="1">Belongs to the TonB-dependent receptor family.</text>
</comment>